<proteinExistence type="predicted"/>
<sequence length="193" mass="21416">MSTLSTRTEAANLARHRSTEAMLGRLRDALRQMKRERAQITTAAAARRAGVSRSFIYQNARAREMIAQAAETALEASAGDQIQQAAKVEAAWRDRALNAEEGLKTAHAEITSQRSQIGQLLARLRDLEDDLPDDAGGRVLAENTTLKQRVLHLTAENRTLNERLQAARSNARFADRRIAELETQLLDALHTAH</sequence>
<name>A0ABP7JG33_9ACTN</name>
<gene>
    <name evidence="2" type="ORF">GCM10022226_79250</name>
</gene>
<keyword evidence="1" id="KW-0175">Coiled coil</keyword>
<keyword evidence="3" id="KW-1185">Reference proteome</keyword>
<dbReference type="RefSeq" id="WP_344952905.1">
    <property type="nucleotide sequence ID" value="NZ_BAAAZR010000060.1"/>
</dbReference>
<evidence type="ECO:0000313" key="2">
    <source>
        <dbReference type="EMBL" id="GAA3844302.1"/>
    </source>
</evidence>
<dbReference type="Proteomes" id="UP001500888">
    <property type="component" value="Unassembled WGS sequence"/>
</dbReference>
<feature type="coiled-coil region" evidence="1">
    <location>
        <begin position="110"/>
        <end position="184"/>
    </location>
</feature>
<dbReference type="Pfam" id="PF19776">
    <property type="entry name" value="DUF6262"/>
    <property type="match status" value="1"/>
</dbReference>
<protein>
    <recommendedName>
        <fullName evidence="4">Transposase</fullName>
    </recommendedName>
</protein>
<evidence type="ECO:0000256" key="1">
    <source>
        <dbReference type="SAM" id="Coils"/>
    </source>
</evidence>
<accession>A0ABP7JG33</accession>
<reference evidence="3" key="1">
    <citation type="journal article" date="2019" name="Int. J. Syst. Evol. Microbiol.">
        <title>The Global Catalogue of Microorganisms (GCM) 10K type strain sequencing project: providing services to taxonomists for standard genome sequencing and annotation.</title>
        <authorList>
            <consortium name="The Broad Institute Genomics Platform"/>
            <consortium name="The Broad Institute Genome Sequencing Center for Infectious Disease"/>
            <person name="Wu L."/>
            <person name="Ma J."/>
        </authorList>
    </citation>
    <scope>NUCLEOTIDE SEQUENCE [LARGE SCALE GENOMIC DNA]</scope>
    <source>
        <strain evidence="3">JCM 16908</strain>
    </source>
</reference>
<comment type="caution">
    <text evidence="2">The sequence shown here is derived from an EMBL/GenBank/DDBJ whole genome shotgun (WGS) entry which is preliminary data.</text>
</comment>
<organism evidence="2 3">
    <name type="scientific">Sphaerisporangium flaviroseum</name>
    <dbReference type="NCBI Taxonomy" id="509199"/>
    <lineage>
        <taxon>Bacteria</taxon>
        <taxon>Bacillati</taxon>
        <taxon>Actinomycetota</taxon>
        <taxon>Actinomycetes</taxon>
        <taxon>Streptosporangiales</taxon>
        <taxon>Streptosporangiaceae</taxon>
        <taxon>Sphaerisporangium</taxon>
    </lineage>
</organism>
<evidence type="ECO:0000313" key="3">
    <source>
        <dbReference type="Proteomes" id="UP001500888"/>
    </source>
</evidence>
<evidence type="ECO:0008006" key="4">
    <source>
        <dbReference type="Google" id="ProtNLM"/>
    </source>
</evidence>
<feature type="coiled-coil region" evidence="1">
    <location>
        <begin position="16"/>
        <end position="43"/>
    </location>
</feature>
<dbReference type="EMBL" id="BAAAZR010000060">
    <property type="protein sequence ID" value="GAA3844302.1"/>
    <property type="molecule type" value="Genomic_DNA"/>
</dbReference>
<dbReference type="InterPro" id="IPR046229">
    <property type="entry name" value="TnpC-like"/>
</dbReference>